<name>A0ABP6CFR4_9ACTN</name>
<sequence length="425" mass="46269">MSRLCRLETLPFIGTEARQNLPRPRAVTRARLPPALSPLTGPDIALTRLSFRSYDSGCSLPVSAQQYAADRGATGGDEVARNDIDHRAIEKHVKAINKAYERAFAKHPITMPPVLGKGFTTAYGITGVGIEQDPQLVRFLIWLGEKPLGYRGDQSEYSEDAGVPPEEVSVLADALERDGLIEILRTLGERQFCQISADGRVELRRLAQLREEPAARHRYATDAFLRWLYATAHDQQPIDPAHFLEAEASYFAGATLSDTEVCYALARLVHSGLVEEATTHPRTVAITIDGIDCVLSGATVSDYLNRTRPGDYYSITGTNVIAGSQGKVEQHNHNNTFDPTAMREFAEMVKQFAPTFGMEPAQQAELIHDAEVLCDEASNEAPQPGRVRVAFDAVMNGLTQIGAASAGLGATIQHGNQALNTVFGG</sequence>
<comment type="caution">
    <text evidence="1">The sequence shown here is derived from an EMBL/GenBank/DDBJ whole genome shotgun (WGS) entry which is preliminary data.</text>
</comment>
<keyword evidence="2" id="KW-1185">Reference proteome</keyword>
<protein>
    <submittedName>
        <fullName evidence="1">Uncharacterized protein</fullName>
    </submittedName>
</protein>
<accession>A0ABP6CFR4</accession>
<proteinExistence type="predicted"/>
<organism evidence="1 2">
    <name type="scientific">Streptomyces axinellae</name>
    <dbReference type="NCBI Taxonomy" id="552788"/>
    <lineage>
        <taxon>Bacteria</taxon>
        <taxon>Bacillati</taxon>
        <taxon>Actinomycetota</taxon>
        <taxon>Actinomycetes</taxon>
        <taxon>Kitasatosporales</taxon>
        <taxon>Streptomycetaceae</taxon>
        <taxon>Streptomyces</taxon>
    </lineage>
</organism>
<evidence type="ECO:0000313" key="1">
    <source>
        <dbReference type="EMBL" id="GAA2609870.1"/>
    </source>
</evidence>
<gene>
    <name evidence="1" type="ORF">GCM10009863_24240</name>
</gene>
<dbReference type="EMBL" id="BAAARJ010000007">
    <property type="protein sequence ID" value="GAA2609870.1"/>
    <property type="molecule type" value="Genomic_DNA"/>
</dbReference>
<dbReference type="Proteomes" id="UP001501447">
    <property type="component" value="Unassembled WGS sequence"/>
</dbReference>
<evidence type="ECO:0000313" key="2">
    <source>
        <dbReference type="Proteomes" id="UP001501447"/>
    </source>
</evidence>
<reference evidence="2" key="1">
    <citation type="journal article" date="2019" name="Int. J. Syst. Evol. Microbiol.">
        <title>The Global Catalogue of Microorganisms (GCM) 10K type strain sequencing project: providing services to taxonomists for standard genome sequencing and annotation.</title>
        <authorList>
            <consortium name="The Broad Institute Genomics Platform"/>
            <consortium name="The Broad Institute Genome Sequencing Center for Infectious Disease"/>
            <person name="Wu L."/>
            <person name="Ma J."/>
        </authorList>
    </citation>
    <scope>NUCLEOTIDE SEQUENCE [LARGE SCALE GENOMIC DNA]</scope>
    <source>
        <strain evidence="2">JCM 16373</strain>
    </source>
</reference>